<dbReference type="Gene3D" id="3.30.420.10">
    <property type="entry name" value="Ribonuclease H-like superfamily/Ribonuclease H"/>
    <property type="match status" value="1"/>
</dbReference>
<dbReference type="PANTHER" id="PTHR46068">
    <property type="entry name" value="PROTEIN CBG27172"/>
    <property type="match status" value="1"/>
</dbReference>
<name>A0A914EPI5_9BILA</name>
<evidence type="ECO:0000313" key="2">
    <source>
        <dbReference type="WBParaSite" id="ACRNAN_scaffold9514.g27770.t1"/>
    </source>
</evidence>
<dbReference type="AlphaFoldDB" id="A0A914EPI5"/>
<reference evidence="2" key="1">
    <citation type="submission" date="2022-11" db="UniProtKB">
        <authorList>
            <consortium name="WormBaseParasite"/>
        </authorList>
    </citation>
    <scope>IDENTIFICATION</scope>
</reference>
<keyword evidence="1" id="KW-1185">Reference proteome</keyword>
<evidence type="ECO:0000313" key="1">
    <source>
        <dbReference type="Proteomes" id="UP000887540"/>
    </source>
</evidence>
<dbReference type="InterPro" id="IPR036397">
    <property type="entry name" value="RNaseH_sf"/>
</dbReference>
<accession>A0A914EPI5</accession>
<protein>
    <submittedName>
        <fullName evidence="2">Transposase</fullName>
    </submittedName>
</protein>
<sequence>MIRTTKRKVQRGEDNKRKIAREEGISERTVRRIVKEDMKSKSYKKQEAHFLDEDMMKVRKQRCQTLLRRFQNDSHRSIVFSDEKMFTIEEKFNKQNNRIIARNIEEANQRGRIVKRRAFSKSVMVWAAITSDGKSPLVFVEPGVKVKSQYYREQILDRVLLPWARRHFGRRHWCF</sequence>
<dbReference type="GO" id="GO:0003676">
    <property type="term" value="F:nucleic acid binding"/>
    <property type="evidence" value="ECO:0007669"/>
    <property type="project" value="InterPro"/>
</dbReference>
<dbReference type="PANTHER" id="PTHR46068:SF1">
    <property type="entry name" value="TRANSPOSASE IS30-LIKE HTH DOMAIN-CONTAINING PROTEIN"/>
    <property type="match status" value="1"/>
</dbReference>
<organism evidence="1 2">
    <name type="scientific">Acrobeloides nanus</name>
    <dbReference type="NCBI Taxonomy" id="290746"/>
    <lineage>
        <taxon>Eukaryota</taxon>
        <taxon>Metazoa</taxon>
        <taxon>Ecdysozoa</taxon>
        <taxon>Nematoda</taxon>
        <taxon>Chromadorea</taxon>
        <taxon>Rhabditida</taxon>
        <taxon>Tylenchina</taxon>
        <taxon>Cephalobomorpha</taxon>
        <taxon>Cephaloboidea</taxon>
        <taxon>Cephalobidae</taxon>
        <taxon>Acrobeloides</taxon>
    </lineage>
</organism>
<dbReference type="Proteomes" id="UP000887540">
    <property type="component" value="Unplaced"/>
</dbReference>
<dbReference type="WBParaSite" id="ACRNAN_scaffold9514.g27770.t1">
    <property type="protein sequence ID" value="ACRNAN_scaffold9514.g27770.t1"/>
    <property type="gene ID" value="ACRNAN_scaffold9514.g27770"/>
</dbReference>
<proteinExistence type="predicted"/>